<keyword evidence="9" id="KW-1185">Reference proteome</keyword>
<feature type="transmembrane region" description="Helical" evidence="7">
    <location>
        <begin position="378"/>
        <end position="401"/>
    </location>
</feature>
<comment type="subcellular location">
    <subcellularLocation>
        <location evidence="1">Cell membrane</location>
        <topology evidence="1">Multi-pass membrane protein</topology>
    </subcellularLocation>
</comment>
<evidence type="ECO:0000256" key="2">
    <source>
        <dbReference type="ARBA" id="ARBA00008929"/>
    </source>
</evidence>
<protein>
    <submittedName>
        <fullName evidence="8">Ni/Fe-hydrogenase subunit HybB-like protein</fullName>
    </submittedName>
</protein>
<dbReference type="Proteomes" id="UP000540989">
    <property type="component" value="Unassembled WGS sequence"/>
</dbReference>
<name>A0A7W8E5T2_9BACT</name>
<dbReference type="GO" id="GO:0009061">
    <property type="term" value="P:anaerobic respiration"/>
    <property type="evidence" value="ECO:0007669"/>
    <property type="project" value="TreeGrafter"/>
</dbReference>
<gene>
    <name evidence="8" type="ORF">HDF16_004675</name>
</gene>
<feature type="transmembrane region" description="Helical" evidence="7">
    <location>
        <begin position="148"/>
        <end position="173"/>
    </location>
</feature>
<evidence type="ECO:0000256" key="3">
    <source>
        <dbReference type="ARBA" id="ARBA00022475"/>
    </source>
</evidence>
<dbReference type="Pfam" id="PF03916">
    <property type="entry name" value="NrfD"/>
    <property type="match status" value="1"/>
</dbReference>
<comment type="caution">
    <text evidence="8">The sequence shown here is derived from an EMBL/GenBank/DDBJ whole genome shotgun (WGS) entry which is preliminary data.</text>
</comment>
<sequence length="437" mass="48013">MTSTQPTSDKRGTTLINHWQSGVPVTHGPILTPFVFFLLGVSALGLGLAALRFFSPLGPFSGMNDAYAWGIWKTFNVMTLTALGSGPLALGIAAWVFNRQNLHVVMRTALVSGFLFYATGLVALGFDIGRPWNFYSAILPWRWNSESAMLEISICMPLYCFVFLSFEILPLFLERLYYTGNDKARAFLRHFSPMIRKAYPFLIIGAYVIPLMHQSSLGGLLLLAGTKINPIWQSPAMPLLYLIAAGLCGFAFTIFLLLIVCLRYGRALDADVLNELANLLSGVCVAFLAVRLVDLTMRGELHTAFALNGMSLIFLFESALILTPAVALRFRRVRETPRSLLNMAALACVGGTAYRFIPTSIAYMPPHSTRYFPSAPELFIAAGWIAVGMVGFILAINYFAVLPGEASTWDHTFRPFGWPHKAAGAAYAPSVILERGA</sequence>
<proteinExistence type="inferred from homology"/>
<dbReference type="EMBL" id="JACHIP010000008">
    <property type="protein sequence ID" value="MBB5059941.1"/>
    <property type="molecule type" value="Genomic_DNA"/>
</dbReference>
<feature type="transmembrane region" description="Helical" evidence="7">
    <location>
        <begin position="276"/>
        <end position="293"/>
    </location>
</feature>
<keyword evidence="6 7" id="KW-0472">Membrane</keyword>
<feature type="transmembrane region" description="Helical" evidence="7">
    <location>
        <begin position="305"/>
        <end position="328"/>
    </location>
</feature>
<organism evidence="8 9">
    <name type="scientific">Granulicella aggregans</name>
    <dbReference type="NCBI Taxonomy" id="474949"/>
    <lineage>
        <taxon>Bacteria</taxon>
        <taxon>Pseudomonadati</taxon>
        <taxon>Acidobacteriota</taxon>
        <taxon>Terriglobia</taxon>
        <taxon>Terriglobales</taxon>
        <taxon>Acidobacteriaceae</taxon>
        <taxon>Granulicella</taxon>
    </lineage>
</organism>
<feature type="transmembrane region" description="Helical" evidence="7">
    <location>
        <begin position="75"/>
        <end position="97"/>
    </location>
</feature>
<keyword evidence="4 7" id="KW-0812">Transmembrane</keyword>
<feature type="transmembrane region" description="Helical" evidence="7">
    <location>
        <begin position="34"/>
        <end position="55"/>
    </location>
</feature>
<dbReference type="InterPro" id="IPR051817">
    <property type="entry name" value="FDH_cytochrome_b556_subunit"/>
</dbReference>
<feature type="transmembrane region" description="Helical" evidence="7">
    <location>
        <begin position="109"/>
        <end position="128"/>
    </location>
</feature>
<feature type="transmembrane region" description="Helical" evidence="7">
    <location>
        <begin position="340"/>
        <end position="358"/>
    </location>
</feature>
<evidence type="ECO:0000313" key="8">
    <source>
        <dbReference type="EMBL" id="MBB5059941.1"/>
    </source>
</evidence>
<evidence type="ECO:0000256" key="7">
    <source>
        <dbReference type="SAM" id="Phobius"/>
    </source>
</evidence>
<dbReference type="PANTHER" id="PTHR30074:SF4">
    <property type="entry name" value="NI_FE-HYDROGENASE 2 B-TYPE CYTOCHROME SUBUNIT-RELATED"/>
    <property type="match status" value="1"/>
</dbReference>
<accession>A0A7W8E5T2</accession>
<keyword evidence="5 7" id="KW-1133">Transmembrane helix</keyword>
<evidence type="ECO:0000256" key="5">
    <source>
        <dbReference type="ARBA" id="ARBA00022989"/>
    </source>
</evidence>
<dbReference type="GO" id="GO:0005886">
    <property type="term" value="C:plasma membrane"/>
    <property type="evidence" value="ECO:0007669"/>
    <property type="project" value="UniProtKB-SubCell"/>
</dbReference>
<evidence type="ECO:0000256" key="4">
    <source>
        <dbReference type="ARBA" id="ARBA00022692"/>
    </source>
</evidence>
<comment type="similarity">
    <text evidence="2">Belongs to the NrfD family.</text>
</comment>
<dbReference type="InterPro" id="IPR005614">
    <property type="entry name" value="NrfD-like"/>
</dbReference>
<evidence type="ECO:0000256" key="6">
    <source>
        <dbReference type="ARBA" id="ARBA00023136"/>
    </source>
</evidence>
<feature type="transmembrane region" description="Helical" evidence="7">
    <location>
        <begin position="194"/>
        <end position="213"/>
    </location>
</feature>
<dbReference type="AlphaFoldDB" id="A0A7W8E5T2"/>
<reference evidence="8 9" key="1">
    <citation type="submission" date="2020-08" db="EMBL/GenBank/DDBJ databases">
        <title>Genomic Encyclopedia of Type Strains, Phase IV (KMG-V): Genome sequencing to study the core and pangenomes of soil and plant-associated prokaryotes.</title>
        <authorList>
            <person name="Whitman W."/>
        </authorList>
    </citation>
    <scope>NUCLEOTIDE SEQUENCE [LARGE SCALE GENOMIC DNA]</scope>
    <source>
        <strain evidence="8 9">M8UP14</strain>
    </source>
</reference>
<feature type="transmembrane region" description="Helical" evidence="7">
    <location>
        <begin position="239"/>
        <end position="264"/>
    </location>
</feature>
<evidence type="ECO:0000313" key="9">
    <source>
        <dbReference type="Proteomes" id="UP000540989"/>
    </source>
</evidence>
<evidence type="ECO:0000256" key="1">
    <source>
        <dbReference type="ARBA" id="ARBA00004651"/>
    </source>
</evidence>
<keyword evidence="3" id="KW-1003">Cell membrane</keyword>
<dbReference type="RefSeq" id="WP_184221918.1">
    <property type="nucleotide sequence ID" value="NZ_JACHIP010000008.1"/>
</dbReference>
<dbReference type="PANTHER" id="PTHR30074">
    <property type="entry name" value="FORMATE DEHYDROGENASE, NITRATE-INDUCIBLE, CYTOCHROME B556 FDN SUBUNIT"/>
    <property type="match status" value="1"/>
</dbReference>